<evidence type="ECO:0000256" key="1">
    <source>
        <dbReference type="SAM" id="MobiDB-lite"/>
    </source>
</evidence>
<feature type="region of interest" description="Disordered" evidence="1">
    <location>
        <begin position="20"/>
        <end position="40"/>
    </location>
</feature>
<dbReference type="EMBL" id="BTGU01000130">
    <property type="protein sequence ID" value="GMN62510.1"/>
    <property type="molecule type" value="Genomic_DNA"/>
</dbReference>
<dbReference type="PANTHER" id="PTHR32278:SF135">
    <property type="entry name" value="F-BOX PROTEIN PP2-B12"/>
    <property type="match status" value="1"/>
</dbReference>
<organism evidence="2 3">
    <name type="scientific">Ficus carica</name>
    <name type="common">Common fig</name>
    <dbReference type="NCBI Taxonomy" id="3494"/>
    <lineage>
        <taxon>Eukaryota</taxon>
        <taxon>Viridiplantae</taxon>
        <taxon>Streptophyta</taxon>
        <taxon>Embryophyta</taxon>
        <taxon>Tracheophyta</taxon>
        <taxon>Spermatophyta</taxon>
        <taxon>Magnoliopsida</taxon>
        <taxon>eudicotyledons</taxon>
        <taxon>Gunneridae</taxon>
        <taxon>Pentapetalae</taxon>
        <taxon>rosids</taxon>
        <taxon>fabids</taxon>
        <taxon>Rosales</taxon>
        <taxon>Moraceae</taxon>
        <taxon>Ficeae</taxon>
        <taxon>Ficus</taxon>
    </lineage>
</organism>
<accession>A0AA88J5D3</accession>
<dbReference type="PANTHER" id="PTHR32278">
    <property type="entry name" value="F-BOX DOMAIN-CONTAINING PROTEIN"/>
    <property type="match status" value="1"/>
</dbReference>
<reference evidence="2" key="1">
    <citation type="submission" date="2023-07" db="EMBL/GenBank/DDBJ databases">
        <title>draft genome sequence of fig (Ficus carica).</title>
        <authorList>
            <person name="Takahashi T."/>
            <person name="Nishimura K."/>
        </authorList>
    </citation>
    <scope>NUCLEOTIDE SEQUENCE</scope>
</reference>
<dbReference type="Pfam" id="PF14299">
    <property type="entry name" value="PP2"/>
    <property type="match status" value="1"/>
</dbReference>
<evidence type="ECO:0000313" key="3">
    <source>
        <dbReference type="Proteomes" id="UP001187192"/>
    </source>
</evidence>
<dbReference type="AlphaFoldDB" id="A0AA88J5D3"/>
<keyword evidence="3" id="KW-1185">Reference proteome</keyword>
<proteinExistence type="predicted"/>
<gene>
    <name evidence="2" type="ORF">TIFTF001_031580</name>
</gene>
<protein>
    <submittedName>
        <fullName evidence="2">Uncharacterized protein</fullName>
    </submittedName>
</protein>
<comment type="caution">
    <text evidence="2">The sequence shown here is derived from an EMBL/GenBank/DDBJ whole genome shotgun (WGS) entry which is preliminary data.</text>
</comment>
<name>A0AA88J5D3_FICCA</name>
<evidence type="ECO:0000313" key="2">
    <source>
        <dbReference type="EMBL" id="GMN62510.1"/>
    </source>
</evidence>
<dbReference type="Proteomes" id="UP001187192">
    <property type="component" value="Unassembled WGS sequence"/>
</dbReference>
<sequence>MAAAATRYILPLPLNASRNFSQTTSESEADPNRGDTNDDLQASLGDVKEIMFSEVAILKSVETRILSPQTTYEAYFVFKLAELKFGFKDMLIQMLVNYEGRESEEGIGVVLESRTSMDLLPQDRGDRWKEIEMGEFFNEHGEDGPVLCSLKEIVIEKYRTKSALIVEGIELRPKFGR</sequence>
<dbReference type="InterPro" id="IPR025886">
    <property type="entry name" value="PP2-like"/>
</dbReference>